<dbReference type="InterPro" id="IPR003362">
    <property type="entry name" value="Bact_transf"/>
</dbReference>
<organism evidence="6 7">
    <name type="scientific">Posidoniimonas polymericola</name>
    <dbReference type="NCBI Taxonomy" id="2528002"/>
    <lineage>
        <taxon>Bacteria</taxon>
        <taxon>Pseudomonadati</taxon>
        <taxon>Planctomycetota</taxon>
        <taxon>Planctomycetia</taxon>
        <taxon>Pirellulales</taxon>
        <taxon>Lacipirellulaceae</taxon>
        <taxon>Posidoniimonas</taxon>
    </lineage>
</organism>
<dbReference type="InterPro" id="IPR001296">
    <property type="entry name" value="Glyco_trans_1"/>
</dbReference>
<dbReference type="RefSeq" id="WP_146585596.1">
    <property type="nucleotide sequence ID" value="NZ_SJPO01000003.1"/>
</dbReference>
<dbReference type="PANTHER" id="PTHR30576:SF8">
    <property type="entry name" value="UNDECAPRENYL-PHOSPHATE GALACTOSE PHOSPHOTRANSFERASE"/>
    <property type="match status" value="1"/>
</dbReference>
<dbReference type="Proteomes" id="UP000318478">
    <property type="component" value="Unassembled WGS sequence"/>
</dbReference>
<feature type="domain" description="Glycosyltransferase subfamily 4-like N-terminal" evidence="5">
    <location>
        <begin position="18"/>
        <end position="198"/>
    </location>
</feature>
<comment type="similarity">
    <text evidence="1">Belongs to the bacterial sugar transferase family.</text>
</comment>
<keyword evidence="6" id="KW-0808">Transferase</keyword>
<dbReference type="CDD" id="cd03794">
    <property type="entry name" value="GT4_WbuB-like"/>
    <property type="match status" value="1"/>
</dbReference>
<comment type="caution">
    <text evidence="6">The sequence shown here is derived from an EMBL/GenBank/DDBJ whole genome shotgun (WGS) entry which is preliminary data.</text>
</comment>
<feature type="domain" description="Glycosyl transferase family 1" evidence="3">
    <location>
        <begin position="221"/>
        <end position="378"/>
    </location>
</feature>
<feature type="region of interest" description="Disordered" evidence="2">
    <location>
        <begin position="602"/>
        <end position="624"/>
    </location>
</feature>
<dbReference type="Gene3D" id="3.40.50.2000">
    <property type="entry name" value="Glycogen Phosphorylase B"/>
    <property type="match status" value="2"/>
</dbReference>
<gene>
    <name evidence="6" type="primary">pglC</name>
    <name evidence="6" type="ORF">Pla123a_15770</name>
</gene>
<accession>A0A5C5YSK6</accession>
<keyword evidence="7" id="KW-1185">Reference proteome</keyword>
<evidence type="ECO:0000256" key="1">
    <source>
        <dbReference type="ARBA" id="ARBA00006464"/>
    </source>
</evidence>
<dbReference type="InterPro" id="IPR028098">
    <property type="entry name" value="Glyco_trans_4-like_N"/>
</dbReference>
<evidence type="ECO:0000259" key="5">
    <source>
        <dbReference type="Pfam" id="PF13579"/>
    </source>
</evidence>
<dbReference type="OrthoDB" id="9811902at2"/>
<dbReference type="PANTHER" id="PTHR30576">
    <property type="entry name" value="COLANIC BIOSYNTHESIS UDP-GLUCOSE LIPID CARRIER TRANSFERASE"/>
    <property type="match status" value="1"/>
</dbReference>
<evidence type="ECO:0000313" key="7">
    <source>
        <dbReference type="Proteomes" id="UP000318478"/>
    </source>
</evidence>
<protein>
    <submittedName>
        <fullName evidence="6">Undecaprenyl phosphate N,N'-diacetylbacillosamine 1-phosphate transferase</fullName>
        <ecNumber evidence="6">2.7.8.36</ecNumber>
    </submittedName>
</protein>
<evidence type="ECO:0000256" key="2">
    <source>
        <dbReference type="SAM" id="MobiDB-lite"/>
    </source>
</evidence>
<dbReference type="Pfam" id="PF00534">
    <property type="entry name" value="Glycos_transf_1"/>
    <property type="match status" value="1"/>
</dbReference>
<reference evidence="6 7" key="1">
    <citation type="submission" date="2019-02" db="EMBL/GenBank/DDBJ databases">
        <title>Deep-cultivation of Planctomycetes and their phenomic and genomic characterization uncovers novel biology.</title>
        <authorList>
            <person name="Wiegand S."/>
            <person name="Jogler M."/>
            <person name="Boedeker C."/>
            <person name="Pinto D."/>
            <person name="Vollmers J."/>
            <person name="Rivas-Marin E."/>
            <person name="Kohn T."/>
            <person name="Peeters S.H."/>
            <person name="Heuer A."/>
            <person name="Rast P."/>
            <person name="Oberbeckmann S."/>
            <person name="Bunk B."/>
            <person name="Jeske O."/>
            <person name="Meyerdierks A."/>
            <person name="Storesund J.E."/>
            <person name="Kallscheuer N."/>
            <person name="Luecker S."/>
            <person name="Lage O.M."/>
            <person name="Pohl T."/>
            <person name="Merkel B.J."/>
            <person name="Hornburger P."/>
            <person name="Mueller R.-W."/>
            <person name="Bruemmer F."/>
            <person name="Labrenz M."/>
            <person name="Spormann A.M."/>
            <person name="Op Den Camp H."/>
            <person name="Overmann J."/>
            <person name="Amann R."/>
            <person name="Jetten M.S.M."/>
            <person name="Mascher T."/>
            <person name="Medema M.H."/>
            <person name="Devos D.P."/>
            <person name="Kaster A.-K."/>
            <person name="Ovreas L."/>
            <person name="Rohde M."/>
            <person name="Galperin M.Y."/>
            <person name="Jogler C."/>
        </authorList>
    </citation>
    <scope>NUCLEOTIDE SEQUENCE [LARGE SCALE GENOMIC DNA]</scope>
    <source>
        <strain evidence="6 7">Pla123a</strain>
    </source>
</reference>
<dbReference type="EMBL" id="SJPO01000003">
    <property type="protein sequence ID" value="TWT77781.1"/>
    <property type="molecule type" value="Genomic_DNA"/>
</dbReference>
<evidence type="ECO:0000313" key="6">
    <source>
        <dbReference type="EMBL" id="TWT77781.1"/>
    </source>
</evidence>
<dbReference type="AlphaFoldDB" id="A0A5C5YSK6"/>
<feature type="domain" description="Bacterial sugar transferase" evidence="4">
    <location>
        <begin position="417"/>
        <end position="591"/>
    </location>
</feature>
<dbReference type="GO" id="GO:0102334">
    <property type="term" value="F:N,N'-diacetylbacilliosaminyl-1-phosphate transferase activity"/>
    <property type="evidence" value="ECO:0007669"/>
    <property type="project" value="UniProtKB-EC"/>
</dbReference>
<dbReference type="SUPFAM" id="SSF53756">
    <property type="entry name" value="UDP-Glycosyltransferase/glycogen phosphorylase"/>
    <property type="match status" value="1"/>
</dbReference>
<sequence>MRVLLLTQYFTPEPADKWQELATLLRDAGHGVEVLTGFPCYPLGTTYPGYRQKLLGEEQIDGVRVIRAPQLPDHSKSALRRILYYCSFAISAILVGLLKSRRPDVILVYQSAAPIGLTAWLLSRLWRRPYVLDVADLWPESVAASGMMSSPLAMGVIRRFMRFVYAGAAEINVITKGYRESLVAMGVHPAKIHLVYYWPSSSRFPTSAAAESPPELTAGLKITYAGAVGPCQGLGVLLDAASLLTDLPEVRFEIIGDGVELEGLRRSAAKRGLANVEFLGRMPLDQTSQRLRRSDLLLIHLKPDPMSRLSIPSKTFACMAAARPLLMAVEGEATDIVASRRCGETAAPSDPRSLEIAIRRHLGRSIEERREMGRNARRAYEAEFCRDAQAPKLIESLERAAHLHRTRRGYFYRTFGKRGLDIAASATLLVLLSPVIAVTALLVRCRLGSPVLFRQDRPGRAERVFRMIKFRSMSDRRDADGVLLDDEQRLPPFGRLLRASSLDELPELWNVLCGDMSLVGPRPLLTRYLPRYSPQQRRRHEVRPGVTGLAQVKGRNACGWEERLKLDVAYVENLSLRLDLWILLQTVVITLTRRGVAADGHATMPEFRGKEDASPPASTDRVAA</sequence>
<evidence type="ECO:0000259" key="4">
    <source>
        <dbReference type="Pfam" id="PF02397"/>
    </source>
</evidence>
<dbReference type="GO" id="GO:0016757">
    <property type="term" value="F:glycosyltransferase activity"/>
    <property type="evidence" value="ECO:0007669"/>
    <property type="project" value="InterPro"/>
</dbReference>
<dbReference type="EC" id="2.7.8.36" evidence="6"/>
<evidence type="ECO:0000259" key="3">
    <source>
        <dbReference type="Pfam" id="PF00534"/>
    </source>
</evidence>
<name>A0A5C5YSK6_9BACT</name>
<proteinExistence type="inferred from homology"/>
<dbReference type="Pfam" id="PF02397">
    <property type="entry name" value="Bac_transf"/>
    <property type="match status" value="1"/>
</dbReference>
<dbReference type="Pfam" id="PF13579">
    <property type="entry name" value="Glyco_trans_4_4"/>
    <property type="match status" value="1"/>
</dbReference>